<evidence type="ECO:0000313" key="9">
    <source>
        <dbReference type="Proteomes" id="UP000269198"/>
    </source>
</evidence>
<protein>
    <submittedName>
        <fullName evidence="8">Cation:proton antiporter</fullName>
    </submittedName>
</protein>
<feature type="transmembrane region" description="Helical" evidence="7">
    <location>
        <begin position="68"/>
        <end position="89"/>
    </location>
</feature>
<organism evidence="8 9">
    <name type="scientific">Halostreptopolyspora alba</name>
    <dbReference type="NCBI Taxonomy" id="2487137"/>
    <lineage>
        <taxon>Bacteria</taxon>
        <taxon>Bacillati</taxon>
        <taxon>Actinomycetota</taxon>
        <taxon>Actinomycetes</taxon>
        <taxon>Streptosporangiales</taxon>
        <taxon>Nocardiopsidaceae</taxon>
        <taxon>Halostreptopolyspora</taxon>
    </lineage>
</organism>
<dbReference type="OrthoDB" id="9799219at2"/>
<evidence type="ECO:0000256" key="5">
    <source>
        <dbReference type="ARBA" id="ARBA00022989"/>
    </source>
</evidence>
<keyword evidence="6 7" id="KW-0472">Membrane</keyword>
<keyword evidence="4 7" id="KW-0812">Transmembrane</keyword>
<proteinExistence type="inferred from homology"/>
<evidence type="ECO:0000313" key="8">
    <source>
        <dbReference type="EMBL" id="RNL83862.1"/>
    </source>
</evidence>
<name>A0A3N0E7N1_9ACTN</name>
<accession>A0A3N0E7N1</accession>
<reference evidence="8 9" key="1">
    <citation type="submission" date="2018-11" db="EMBL/GenBank/DDBJ databases">
        <title>The genome draft of YIM 96095.</title>
        <authorList>
            <person name="Tang S.-K."/>
            <person name="Chunyu W.-X."/>
            <person name="Feng Y.-Z."/>
        </authorList>
    </citation>
    <scope>NUCLEOTIDE SEQUENCE [LARGE SCALE GENOMIC DNA]</scope>
    <source>
        <strain evidence="8 9">YIM 96095</strain>
    </source>
</reference>
<dbReference type="PANTHER" id="PTHR34583">
    <property type="entry name" value="ANTIPORTER SUBUNIT MNHC2-RELATED"/>
    <property type="match status" value="1"/>
</dbReference>
<evidence type="ECO:0000256" key="7">
    <source>
        <dbReference type="SAM" id="Phobius"/>
    </source>
</evidence>
<dbReference type="GO" id="GO:0005886">
    <property type="term" value="C:plasma membrane"/>
    <property type="evidence" value="ECO:0007669"/>
    <property type="project" value="UniProtKB-SubCell"/>
</dbReference>
<dbReference type="EMBL" id="RJMB01000014">
    <property type="protein sequence ID" value="RNL83862.1"/>
    <property type="molecule type" value="Genomic_DNA"/>
</dbReference>
<sequence length="103" mass="10434">MSAAILAGVLVAGGVYLILQRGLIRMALGLILLGHAANVVLLASGGLYRREASVIEQIAAVRAAADPLPQAFVLTAIVITFGVTVYLVALAGSGSGDDTEEST</sequence>
<keyword evidence="5 7" id="KW-1133">Transmembrane helix</keyword>
<evidence type="ECO:0000256" key="2">
    <source>
        <dbReference type="ARBA" id="ARBA00010388"/>
    </source>
</evidence>
<comment type="similarity">
    <text evidence="2">Belongs to the CPA3 antiporters (TC 2.A.63) subunit C family.</text>
</comment>
<keyword evidence="9" id="KW-1185">Reference proteome</keyword>
<comment type="subcellular location">
    <subcellularLocation>
        <location evidence="1">Cell membrane</location>
        <topology evidence="1">Multi-pass membrane protein</topology>
    </subcellularLocation>
</comment>
<evidence type="ECO:0000256" key="6">
    <source>
        <dbReference type="ARBA" id="ARBA00023136"/>
    </source>
</evidence>
<evidence type="ECO:0000256" key="1">
    <source>
        <dbReference type="ARBA" id="ARBA00004651"/>
    </source>
</evidence>
<dbReference type="AlphaFoldDB" id="A0A3N0E7N1"/>
<comment type="caution">
    <text evidence="8">The sequence shown here is derived from an EMBL/GenBank/DDBJ whole genome shotgun (WGS) entry which is preliminary data.</text>
</comment>
<dbReference type="Pfam" id="PF00420">
    <property type="entry name" value="Oxidored_q2"/>
    <property type="match status" value="1"/>
</dbReference>
<dbReference type="InterPro" id="IPR039428">
    <property type="entry name" value="NUOK/Mnh_C1-like"/>
</dbReference>
<dbReference type="Gene3D" id="1.10.287.3510">
    <property type="match status" value="1"/>
</dbReference>
<dbReference type="Proteomes" id="UP000269198">
    <property type="component" value="Unassembled WGS sequence"/>
</dbReference>
<evidence type="ECO:0000256" key="3">
    <source>
        <dbReference type="ARBA" id="ARBA00022475"/>
    </source>
</evidence>
<dbReference type="PANTHER" id="PTHR34583:SF2">
    <property type="entry name" value="ANTIPORTER SUBUNIT MNHC2-RELATED"/>
    <property type="match status" value="1"/>
</dbReference>
<dbReference type="RefSeq" id="WP_123201976.1">
    <property type="nucleotide sequence ID" value="NZ_RJMB01000014.1"/>
</dbReference>
<evidence type="ECO:0000256" key="4">
    <source>
        <dbReference type="ARBA" id="ARBA00022692"/>
    </source>
</evidence>
<dbReference type="InterPro" id="IPR050601">
    <property type="entry name" value="CPA3_antiporter_subunitC"/>
</dbReference>
<keyword evidence="3" id="KW-1003">Cell membrane</keyword>
<feature type="transmembrane region" description="Helical" evidence="7">
    <location>
        <begin position="27"/>
        <end position="48"/>
    </location>
</feature>
<gene>
    <name evidence="8" type="ORF">EFW17_14775</name>
</gene>